<feature type="compositionally biased region" description="Basic and acidic residues" evidence="1">
    <location>
        <begin position="32"/>
        <end position="60"/>
    </location>
</feature>
<evidence type="ECO:0000313" key="3">
    <source>
        <dbReference type="Proteomes" id="UP000033858"/>
    </source>
</evidence>
<organism evidence="2 3">
    <name type="scientific">Candidatus Woesebacteria bacterium GW2011_GWB1_41_10</name>
    <dbReference type="NCBI Taxonomy" id="1618577"/>
    <lineage>
        <taxon>Bacteria</taxon>
        <taxon>Candidatus Woeseibacteriota</taxon>
    </lineage>
</organism>
<feature type="compositionally biased region" description="Basic and acidic residues" evidence="1">
    <location>
        <begin position="112"/>
        <end position="132"/>
    </location>
</feature>
<evidence type="ECO:0000256" key="1">
    <source>
        <dbReference type="SAM" id="MobiDB-lite"/>
    </source>
</evidence>
<reference evidence="2 3" key="1">
    <citation type="journal article" date="2015" name="Nature">
        <title>rRNA introns, odd ribosomes, and small enigmatic genomes across a large radiation of phyla.</title>
        <authorList>
            <person name="Brown C.T."/>
            <person name="Hug L.A."/>
            <person name="Thomas B.C."/>
            <person name="Sharon I."/>
            <person name="Castelle C.J."/>
            <person name="Singh A."/>
            <person name="Wilkins M.J."/>
            <person name="Williams K.H."/>
            <person name="Banfield J.F."/>
        </authorList>
    </citation>
    <scope>NUCLEOTIDE SEQUENCE [LARGE SCALE GENOMIC DNA]</scope>
</reference>
<gene>
    <name evidence="2" type="ORF">UU32_C0017G0013</name>
</gene>
<comment type="caution">
    <text evidence="2">The sequence shown here is derived from an EMBL/GenBank/DDBJ whole genome shotgun (WGS) entry which is preliminary data.</text>
</comment>
<proteinExistence type="predicted"/>
<protein>
    <submittedName>
        <fullName evidence="2">Uncharacterized protein</fullName>
    </submittedName>
</protein>
<feature type="region of interest" description="Disordered" evidence="1">
    <location>
        <begin position="112"/>
        <end position="150"/>
    </location>
</feature>
<dbReference type="Proteomes" id="UP000033858">
    <property type="component" value="Unassembled WGS sequence"/>
</dbReference>
<evidence type="ECO:0000313" key="2">
    <source>
        <dbReference type="EMBL" id="KKR86340.1"/>
    </source>
</evidence>
<sequence>MNKVTAQKIAKQIAQEPLEILKTAREQVAGNRNEESGIGDEPKAPDHQGELQDKIKSSRRMEAYQRELTDIRKEELFKDLQRRIAQGEEIPLENYPELTMEQKQVLNAQKEAVKNRNEKSGMRNAELREPAPRKSRRLFNFGKKREVKRQ</sequence>
<dbReference type="AlphaFoldDB" id="A0A0G0WPC0"/>
<accession>A0A0G0WPC0</accession>
<feature type="non-terminal residue" evidence="2">
    <location>
        <position position="150"/>
    </location>
</feature>
<dbReference type="EMBL" id="LCAE01000017">
    <property type="protein sequence ID" value="KKR86340.1"/>
    <property type="molecule type" value="Genomic_DNA"/>
</dbReference>
<name>A0A0G0WPC0_9BACT</name>
<feature type="region of interest" description="Disordered" evidence="1">
    <location>
        <begin position="26"/>
        <end position="60"/>
    </location>
</feature>